<dbReference type="SMART" id="SM00060">
    <property type="entry name" value="FN3"/>
    <property type="match status" value="2"/>
</dbReference>
<evidence type="ECO:0000313" key="3">
    <source>
        <dbReference type="EMBL" id="JAP56517.1"/>
    </source>
</evidence>
<dbReference type="PRINTS" id="PR00014">
    <property type="entry name" value="FNTYPEIII"/>
</dbReference>
<feature type="domain" description="Fibronectin type-III" evidence="2">
    <location>
        <begin position="48"/>
        <end position="145"/>
    </location>
</feature>
<dbReference type="PANTHER" id="PTHR46708">
    <property type="entry name" value="TENASCIN"/>
    <property type="match status" value="1"/>
</dbReference>
<dbReference type="Pfam" id="PF00041">
    <property type="entry name" value="fn3"/>
    <property type="match status" value="2"/>
</dbReference>
<dbReference type="InterPro" id="IPR036116">
    <property type="entry name" value="FN3_sf"/>
</dbReference>
<protein>
    <submittedName>
        <fullName evidence="3">Receptor-type tyrosine-protein phosphatase F</fullName>
    </submittedName>
</protein>
<dbReference type="Gene3D" id="2.60.40.10">
    <property type="entry name" value="Immunoglobulins"/>
    <property type="match status" value="2"/>
</dbReference>
<sequence>SFWPHPTETCLSKSPKGKRLQSMISPIFCVLFQIVLQCGASDEIAEFIPSNLRAEILSSSSVRLTWDAAKKTRRKVVKYQITVQEDYMRIDAPPKTVTTIFTEKTTIDITNLLPSTSYLFRVQSLTRDSVPYEKGIQLEEKTWDKAECNPSNLASKFIDESKIRLTWDAVEKCGVTLPVYTVRSEPYVGMMHSTKETSYVVTNLQPSTTYKFKVYAQNSFGRNYEPGVATEVRTSSKDGYNPSILTAEVLPSSRTTKNALAISKQVKTGRQGTGKSSPLCCHFLLELIAITCTFIMHV</sequence>
<name>A0A0X3Q2Y8_SCHSO</name>
<reference evidence="3" key="1">
    <citation type="submission" date="2016-01" db="EMBL/GenBank/DDBJ databases">
        <title>Reference transcriptome for the parasite Schistocephalus solidus: insights into the molecular evolution of parasitism.</title>
        <authorList>
            <person name="Hebert F.O."/>
            <person name="Grambauer S."/>
            <person name="Barber I."/>
            <person name="Landry C.R."/>
            <person name="Aubin-Horth N."/>
        </authorList>
    </citation>
    <scope>NUCLEOTIDE SEQUENCE</scope>
</reference>
<keyword evidence="3" id="KW-0675">Receptor</keyword>
<evidence type="ECO:0000259" key="2">
    <source>
        <dbReference type="PROSITE" id="PS50853"/>
    </source>
</evidence>
<feature type="non-terminal residue" evidence="3">
    <location>
        <position position="1"/>
    </location>
</feature>
<dbReference type="AlphaFoldDB" id="A0A0X3Q2Y8"/>
<accession>A0A0X3Q2Y8</accession>
<keyword evidence="1" id="KW-0677">Repeat</keyword>
<dbReference type="CDD" id="cd00063">
    <property type="entry name" value="FN3"/>
    <property type="match status" value="2"/>
</dbReference>
<evidence type="ECO:0000256" key="1">
    <source>
        <dbReference type="ARBA" id="ARBA00022737"/>
    </source>
</evidence>
<dbReference type="EMBL" id="GEEE01006708">
    <property type="protein sequence ID" value="JAP56517.1"/>
    <property type="molecule type" value="Transcribed_RNA"/>
</dbReference>
<dbReference type="InterPro" id="IPR003961">
    <property type="entry name" value="FN3_dom"/>
</dbReference>
<gene>
    <name evidence="3" type="primary">PTPRF</name>
    <name evidence="3" type="ORF">TR131111</name>
</gene>
<feature type="domain" description="Fibronectin type-III" evidence="2">
    <location>
        <begin position="149"/>
        <end position="237"/>
    </location>
</feature>
<organism evidence="3">
    <name type="scientific">Schistocephalus solidus</name>
    <name type="common">Tapeworm</name>
    <dbReference type="NCBI Taxonomy" id="70667"/>
    <lineage>
        <taxon>Eukaryota</taxon>
        <taxon>Metazoa</taxon>
        <taxon>Spiralia</taxon>
        <taxon>Lophotrochozoa</taxon>
        <taxon>Platyhelminthes</taxon>
        <taxon>Cestoda</taxon>
        <taxon>Eucestoda</taxon>
        <taxon>Diphyllobothriidea</taxon>
        <taxon>Diphyllobothriidae</taxon>
        <taxon>Schistocephalus</taxon>
    </lineage>
</organism>
<dbReference type="PANTHER" id="PTHR46708:SF2">
    <property type="entry name" value="FIBRONECTIN TYPE-III DOMAIN-CONTAINING PROTEIN"/>
    <property type="match status" value="1"/>
</dbReference>
<dbReference type="InterPro" id="IPR013783">
    <property type="entry name" value="Ig-like_fold"/>
</dbReference>
<dbReference type="InterPro" id="IPR050991">
    <property type="entry name" value="ECM_Regulatory_Proteins"/>
</dbReference>
<dbReference type="PROSITE" id="PS50853">
    <property type="entry name" value="FN3"/>
    <property type="match status" value="2"/>
</dbReference>
<dbReference type="SUPFAM" id="SSF49265">
    <property type="entry name" value="Fibronectin type III"/>
    <property type="match status" value="2"/>
</dbReference>
<proteinExistence type="predicted"/>